<evidence type="ECO:0000256" key="1">
    <source>
        <dbReference type="SAM" id="MobiDB-lite"/>
    </source>
</evidence>
<dbReference type="AlphaFoldDB" id="A0AAN9Y8E8"/>
<proteinExistence type="predicted"/>
<dbReference type="PANTHER" id="PTHR47331">
    <property type="entry name" value="PHD-TYPE DOMAIN-CONTAINING PROTEIN"/>
    <property type="match status" value="1"/>
</dbReference>
<dbReference type="Pfam" id="PF03564">
    <property type="entry name" value="DUF1759"/>
    <property type="match status" value="1"/>
</dbReference>
<reference evidence="2 3" key="1">
    <citation type="submission" date="2024-03" db="EMBL/GenBank/DDBJ databases">
        <title>Adaptation during the transition from Ophiocordyceps entomopathogen to insect associate is accompanied by gene loss and intensified selection.</title>
        <authorList>
            <person name="Ward C.M."/>
            <person name="Onetto C.A."/>
            <person name="Borneman A.R."/>
        </authorList>
    </citation>
    <scope>NUCLEOTIDE SEQUENCE [LARGE SCALE GENOMIC DNA]</scope>
    <source>
        <strain evidence="2">AWRI1</strain>
        <tissue evidence="2">Single Adult Female</tissue>
    </source>
</reference>
<feature type="compositionally biased region" description="Basic and acidic residues" evidence="1">
    <location>
        <begin position="325"/>
        <end position="340"/>
    </location>
</feature>
<dbReference type="InterPro" id="IPR043502">
    <property type="entry name" value="DNA/RNA_pol_sf"/>
</dbReference>
<sequence length="830" mass="94845">MEALNKERRYQMLSLTRLKASMEEQLKQKTVSLELVAKMESTLDDYYRPKLKQFTETTQKALMLLSDKEDAKEDRELETVMLDDINRYQDISIVFQSKIKSYQAKLSDDRVCKSIVPPTSASEPSSSIVHQFTKMKEIEPPTFNGDLTKFFKWKNLFVNLIHNHPPNEMGNTLKLYYLKKSKVGEVEGLLTDFNLSDEGYVSAWDFVLFRFEKHRSIAKAFFRKLQHLEPIKNERNLQKLLDSTNSVIRGLSAAGEEINDTFSRFLAFHTSTKLDSATLKDWEDSLSNTDTYPKFEQLSKFLQCRAFAAEERQREAEFQSGTAPKESRKPPQDRDRDRKSFSATVVRKPKCVLCAQNHYSNQCVDFKAKSPQDRYKIVKKKRLCLICFDSRHGISDCKSKFVCNCGSHHSSLLHFEFKKSYADESAPSEKSSSSAQNSSELRSVEKQSYSCLRNLPNEFVVLPSAIICFSCNGVVGKACVLLDSCSQSTLVSDLFVRKFKLAVQRSQPSSIGGVGKNPINSSSFVSFIVSSRVGDFKLSMDADIVPASSIAYTANFAVPAQLSADIRKYPLADPAWAHERLAIDRVDMIIGGKFYEQIICDESYWVGELKLRRIQFGYTVAGVAPQSIVRSSAFSGCTIQEIDRTLRRFWELEEAKKIAPNRERALASFYHLERSLDKETWAACIKFLVEYREAGHVSLAEPPKNHAYYIPYRPVIREQSSTTPCRVVFIASSHRKGELSLNDGLMRGPVIQRDLFDILISMRSYHFVLCADIKQMYRMVWVHPDDQDRQRIFFRESPSEPVQEYCLKTVTYGTKPASFIATKCLDEVAK</sequence>
<organism evidence="2 3">
    <name type="scientific">Parthenolecanium corni</name>
    <dbReference type="NCBI Taxonomy" id="536013"/>
    <lineage>
        <taxon>Eukaryota</taxon>
        <taxon>Metazoa</taxon>
        <taxon>Ecdysozoa</taxon>
        <taxon>Arthropoda</taxon>
        <taxon>Hexapoda</taxon>
        <taxon>Insecta</taxon>
        <taxon>Pterygota</taxon>
        <taxon>Neoptera</taxon>
        <taxon>Paraneoptera</taxon>
        <taxon>Hemiptera</taxon>
        <taxon>Sternorrhyncha</taxon>
        <taxon>Coccoidea</taxon>
        <taxon>Coccidae</taxon>
        <taxon>Parthenolecanium</taxon>
    </lineage>
</organism>
<name>A0AAN9Y8E8_9HEMI</name>
<accession>A0AAN9Y8E8</accession>
<keyword evidence="3" id="KW-1185">Reference proteome</keyword>
<evidence type="ECO:0000313" key="3">
    <source>
        <dbReference type="Proteomes" id="UP001367676"/>
    </source>
</evidence>
<evidence type="ECO:0000313" key="2">
    <source>
        <dbReference type="EMBL" id="KAK7603948.1"/>
    </source>
</evidence>
<dbReference type="EMBL" id="JBBCAQ010000004">
    <property type="protein sequence ID" value="KAK7603948.1"/>
    <property type="molecule type" value="Genomic_DNA"/>
</dbReference>
<dbReference type="InterPro" id="IPR005312">
    <property type="entry name" value="DUF1759"/>
</dbReference>
<dbReference type="SUPFAM" id="SSF56672">
    <property type="entry name" value="DNA/RNA polymerases"/>
    <property type="match status" value="1"/>
</dbReference>
<dbReference type="Proteomes" id="UP001367676">
    <property type="component" value="Unassembled WGS sequence"/>
</dbReference>
<comment type="caution">
    <text evidence="2">The sequence shown here is derived from an EMBL/GenBank/DDBJ whole genome shotgun (WGS) entry which is preliminary data.</text>
</comment>
<evidence type="ECO:0008006" key="4">
    <source>
        <dbReference type="Google" id="ProtNLM"/>
    </source>
</evidence>
<gene>
    <name evidence="2" type="ORF">V9T40_004221</name>
</gene>
<dbReference type="GO" id="GO:0071897">
    <property type="term" value="P:DNA biosynthetic process"/>
    <property type="evidence" value="ECO:0007669"/>
    <property type="project" value="UniProtKB-ARBA"/>
</dbReference>
<protein>
    <recommendedName>
        <fullName evidence="4">Peptidase aspartic putative domain-containing protein</fullName>
    </recommendedName>
</protein>
<dbReference type="PANTHER" id="PTHR47331:SF5">
    <property type="entry name" value="RIBONUCLEASE H"/>
    <property type="match status" value="1"/>
</dbReference>
<feature type="region of interest" description="Disordered" evidence="1">
    <location>
        <begin position="315"/>
        <end position="341"/>
    </location>
</feature>